<dbReference type="AlphaFoldDB" id="A0A835LND3"/>
<organism evidence="3 4">
    <name type="scientific">Coptis chinensis</name>
    <dbReference type="NCBI Taxonomy" id="261450"/>
    <lineage>
        <taxon>Eukaryota</taxon>
        <taxon>Viridiplantae</taxon>
        <taxon>Streptophyta</taxon>
        <taxon>Embryophyta</taxon>
        <taxon>Tracheophyta</taxon>
        <taxon>Spermatophyta</taxon>
        <taxon>Magnoliopsida</taxon>
        <taxon>Ranunculales</taxon>
        <taxon>Ranunculaceae</taxon>
        <taxon>Coptidoideae</taxon>
        <taxon>Coptis</taxon>
    </lineage>
</organism>
<evidence type="ECO:0000259" key="2">
    <source>
        <dbReference type="Pfam" id="PF10536"/>
    </source>
</evidence>
<accession>A0A835LND3</accession>
<name>A0A835LND3_9MAGN</name>
<protein>
    <recommendedName>
        <fullName evidence="2">Aminotransferase-like plant mobile domain-containing protein</fullName>
    </recommendedName>
</protein>
<evidence type="ECO:0000313" key="4">
    <source>
        <dbReference type="Proteomes" id="UP000631114"/>
    </source>
</evidence>
<gene>
    <name evidence="3" type="ORF">IFM89_019678</name>
</gene>
<dbReference type="PANTHER" id="PTHR46033">
    <property type="entry name" value="PROTEIN MAIN-LIKE 2"/>
    <property type="match status" value="1"/>
</dbReference>
<comment type="caution">
    <text evidence="3">The sequence shown here is derived from an EMBL/GenBank/DDBJ whole genome shotgun (WGS) entry which is preliminary data.</text>
</comment>
<evidence type="ECO:0000313" key="3">
    <source>
        <dbReference type="EMBL" id="KAF9601405.1"/>
    </source>
</evidence>
<feature type="domain" description="Aminotransferase-like plant mobile" evidence="2">
    <location>
        <begin position="115"/>
        <end position="316"/>
    </location>
</feature>
<dbReference type="Proteomes" id="UP000631114">
    <property type="component" value="Unassembled WGS sequence"/>
</dbReference>
<feature type="coiled-coil region" evidence="1">
    <location>
        <begin position="366"/>
        <end position="393"/>
    </location>
</feature>
<dbReference type="EMBL" id="JADFTS010000006">
    <property type="protein sequence ID" value="KAF9601405.1"/>
    <property type="molecule type" value="Genomic_DNA"/>
</dbReference>
<reference evidence="3 4" key="1">
    <citation type="submission" date="2020-10" db="EMBL/GenBank/DDBJ databases">
        <title>The Coptis chinensis genome and diversification of protoberbering-type alkaloids.</title>
        <authorList>
            <person name="Wang B."/>
            <person name="Shu S."/>
            <person name="Song C."/>
            <person name="Liu Y."/>
        </authorList>
    </citation>
    <scope>NUCLEOTIDE SEQUENCE [LARGE SCALE GENOMIC DNA]</scope>
    <source>
        <strain evidence="3">HL-2020</strain>
        <tissue evidence="3">Leaf</tissue>
    </source>
</reference>
<dbReference type="GO" id="GO:0010073">
    <property type="term" value="P:meristem maintenance"/>
    <property type="evidence" value="ECO:0007669"/>
    <property type="project" value="InterPro"/>
</dbReference>
<evidence type="ECO:0000256" key="1">
    <source>
        <dbReference type="SAM" id="Coils"/>
    </source>
</evidence>
<dbReference type="Pfam" id="PF10536">
    <property type="entry name" value="PMD"/>
    <property type="match status" value="1"/>
</dbReference>
<sequence length="415" mass="48495">MNIPKHENAEQESNQPTTRVIVKTEPSNAIVEYTKPVTKKEEDGKNLEVTLALINNNISGTSSGSGDFHQAIVPLKDDKEGHDWNNYSRVSFVDEKHISYRCLKRNQCYTEQFIATRGKFEEETEYVRAFLLYFLGQCLFNCGHSGVRLGYLTGLLDLEKIWEYDWGGATLCHLYRGLDRATRSSAAKGQVVGVHPILEVWFYEYLASMNAILNDVHDHDSWPRMKAWCYENRAKEFHETHHNIHISRQQIEIRSIDSIRWRPWERSRHMSDGIVKFAATLSRFRVILTSHDHKAYYLGDRCWRQATGEIAVPRDPPANMLSSKDIPDETDTLRARYINSLRMVEGLRTSIYSTTREMQKERWEERERARLTEEQLRGENARLDRELLRLTEQLHLLGVERPESSSKKSKRRTTY</sequence>
<keyword evidence="1" id="KW-0175">Coiled coil</keyword>
<dbReference type="PANTHER" id="PTHR46033:SF8">
    <property type="entry name" value="PROTEIN MAINTENANCE OF MERISTEMS-LIKE"/>
    <property type="match status" value="1"/>
</dbReference>
<proteinExistence type="predicted"/>
<dbReference type="OrthoDB" id="1936739at2759"/>
<dbReference type="InterPro" id="IPR019557">
    <property type="entry name" value="AminoTfrase-like_pln_mobile"/>
</dbReference>
<dbReference type="InterPro" id="IPR044824">
    <property type="entry name" value="MAIN-like"/>
</dbReference>
<keyword evidence="4" id="KW-1185">Reference proteome</keyword>